<dbReference type="Proteomes" id="UP000198210">
    <property type="component" value="Chromosome I"/>
</dbReference>
<keyword evidence="2" id="KW-0812">Transmembrane</keyword>
<evidence type="ECO:0000313" key="5">
    <source>
        <dbReference type="Proteomes" id="UP000198210"/>
    </source>
</evidence>
<dbReference type="EMBL" id="LT607751">
    <property type="protein sequence ID" value="SCG61474.1"/>
    <property type="molecule type" value="Genomic_DNA"/>
</dbReference>
<evidence type="ECO:0008006" key="6">
    <source>
        <dbReference type="Google" id="ProtNLM"/>
    </source>
</evidence>
<feature type="transmembrane region" description="Helical" evidence="2">
    <location>
        <begin position="190"/>
        <end position="208"/>
    </location>
</feature>
<keyword evidence="3" id="KW-0732">Signal</keyword>
<feature type="signal peptide" evidence="3">
    <location>
        <begin position="1"/>
        <end position="25"/>
    </location>
</feature>
<proteinExistence type="predicted"/>
<feature type="chain" id="PRO_5008719099" description="LPXTG-motif cell wall anchor domain-containing protein" evidence="3">
    <location>
        <begin position="26"/>
        <end position="215"/>
    </location>
</feature>
<sequence length="215" mass="21865">MRLSRIILALTAGLAVAAAPGAALGAQPQPPPDYVPTPPTLTVTPSSTTPGTIVTGVGTGFLPGEIATITVTVGGLPVAAPAAARRSDGTTVTMAAVAYQQQAPTPGSSLTGNNPPRRFTVQVDGSGSFTFKYRVTRPGLWTFTARGNSSGRTASASVTVTPGPPPHRPPHRPPHHLPVTGASLGTPMKIGGGLLGAGAVMVLATMVWRRRRLES</sequence>
<dbReference type="AlphaFoldDB" id="A0A1C5IT21"/>
<keyword evidence="2" id="KW-1133">Transmembrane helix</keyword>
<feature type="compositionally biased region" description="Polar residues" evidence="1">
    <location>
        <begin position="145"/>
        <end position="160"/>
    </location>
</feature>
<evidence type="ECO:0000256" key="3">
    <source>
        <dbReference type="SAM" id="SignalP"/>
    </source>
</evidence>
<keyword evidence="2" id="KW-0472">Membrane</keyword>
<name>A0A1C5IT21_9ACTN</name>
<gene>
    <name evidence="4" type="ORF">GA0074704_3777</name>
</gene>
<accession>A0A1C5IT21</accession>
<keyword evidence="5" id="KW-1185">Reference proteome</keyword>
<organism evidence="4 5">
    <name type="scientific">Micromonospora siamensis</name>
    <dbReference type="NCBI Taxonomy" id="299152"/>
    <lineage>
        <taxon>Bacteria</taxon>
        <taxon>Bacillati</taxon>
        <taxon>Actinomycetota</taxon>
        <taxon>Actinomycetes</taxon>
        <taxon>Micromonosporales</taxon>
        <taxon>Micromonosporaceae</taxon>
        <taxon>Micromonospora</taxon>
    </lineage>
</organism>
<evidence type="ECO:0000313" key="4">
    <source>
        <dbReference type="EMBL" id="SCG61474.1"/>
    </source>
</evidence>
<evidence type="ECO:0000256" key="2">
    <source>
        <dbReference type="SAM" id="Phobius"/>
    </source>
</evidence>
<protein>
    <recommendedName>
        <fullName evidence="6">LPXTG-motif cell wall anchor domain-containing protein</fullName>
    </recommendedName>
</protein>
<evidence type="ECO:0000256" key="1">
    <source>
        <dbReference type="SAM" id="MobiDB-lite"/>
    </source>
</evidence>
<feature type="region of interest" description="Disordered" evidence="1">
    <location>
        <begin position="145"/>
        <end position="177"/>
    </location>
</feature>
<reference evidence="4 5" key="1">
    <citation type="submission" date="2016-06" db="EMBL/GenBank/DDBJ databases">
        <authorList>
            <person name="Kjaerup R.B."/>
            <person name="Dalgaard T.S."/>
            <person name="Juul-Madsen H.R."/>
        </authorList>
    </citation>
    <scope>NUCLEOTIDE SEQUENCE [LARGE SCALE GENOMIC DNA]</scope>
    <source>
        <strain evidence="4 5">DSM 45097</strain>
    </source>
</reference>